<dbReference type="InterPro" id="IPR016163">
    <property type="entry name" value="Ald_DH_C"/>
</dbReference>
<dbReference type="Gene3D" id="3.40.605.10">
    <property type="entry name" value="Aldehyde Dehydrogenase, Chain A, domain 1"/>
    <property type="match status" value="1"/>
</dbReference>
<protein>
    <recommendedName>
        <fullName evidence="4">Aldehyde dehydrogenase domain-containing protein</fullName>
    </recommendedName>
</protein>
<dbReference type="Pfam" id="PF00171">
    <property type="entry name" value="Aldedh"/>
    <property type="match status" value="1"/>
</dbReference>
<evidence type="ECO:0000313" key="6">
    <source>
        <dbReference type="Proteomes" id="UP000064189"/>
    </source>
</evidence>
<comment type="similarity">
    <text evidence="3">Belongs to the aldehyde dehydrogenase family.</text>
</comment>
<dbReference type="EMBL" id="LNNH01000012">
    <property type="protein sequence ID" value="KWW21122.1"/>
    <property type="molecule type" value="Genomic_DNA"/>
</dbReference>
<comment type="caution">
    <text evidence="5">The sequence shown here is derived from an EMBL/GenBank/DDBJ whole genome shotgun (WGS) entry which is preliminary data.</text>
</comment>
<accession>A0A120GQC6</accession>
<dbReference type="RefSeq" id="WP_061141475.1">
    <property type="nucleotide sequence ID" value="NZ_LNNH01000012.1"/>
</dbReference>
<dbReference type="PROSITE" id="PS00070">
    <property type="entry name" value="ALDEHYDE_DEHYDR_CYS"/>
    <property type="match status" value="1"/>
</dbReference>
<sequence>MISTYPFVSGKCLIDGAWIEQGEKVGVINPANTSEVVGQVAICSGDTVNEAIEVAEKAFDTWSRSDVSDRADRMNAAAVELEKIIEENVTMFVRENGKTLVEAKKDLVRCVEVMRGCAAELLNWWKPEEVAGKQKVQIRRRARGVTAIITPWNSPMILTFKRVIPAVLAGNAVIVKPATNCPLTIMTCLKVVAEHFPPGVINIVTGSGKVIGDLVCSDSRVRTVAFVGSTETGKEIMKKSAPKLQNVYMELGGNDPALIMEDANLDEAAIQRLRMGILRASGQVCSAVKRVYVHSSRHDEVVGKLTKEFSRVVVGDGIQPDVTMGPLNNKAQFDFVQGLIERTANAGGNIITTGIQLNPETWDAGYYMLPSLVTGVNQQSELVRVEQFGPIIPIIPFNEEEEAIRLANDSEFGLRASVWTENVEVAIKLADRLEAGAVFHNNHTVFSDLALDFPGLKESGVSRETKHCGLEFFADSYGFAD</sequence>
<evidence type="ECO:0000256" key="3">
    <source>
        <dbReference type="RuleBase" id="RU003345"/>
    </source>
</evidence>
<keyword evidence="6" id="KW-1185">Reference proteome</keyword>
<keyword evidence="1 3" id="KW-0560">Oxidoreductase</keyword>
<dbReference type="InterPro" id="IPR016161">
    <property type="entry name" value="Ald_DH/histidinol_DH"/>
</dbReference>
<name>A0A120GQC6_9BACI</name>
<dbReference type="AlphaFoldDB" id="A0A120GQC6"/>
<dbReference type="PROSITE" id="PS00687">
    <property type="entry name" value="ALDEHYDE_DEHYDR_GLU"/>
    <property type="match status" value="1"/>
</dbReference>
<evidence type="ECO:0000256" key="1">
    <source>
        <dbReference type="ARBA" id="ARBA00023002"/>
    </source>
</evidence>
<dbReference type="PANTHER" id="PTHR11699">
    <property type="entry name" value="ALDEHYDE DEHYDROGENASE-RELATED"/>
    <property type="match status" value="1"/>
</dbReference>
<dbReference type="Gene3D" id="3.40.309.10">
    <property type="entry name" value="Aldehyde Dehydrogenase, Chain A, domain 2"/>
    <property type="match status" value="1"/>
</dbReference>
<dbReference type="InterPro" id="IPR029510">
    <property type="entry name" value="Ald_DH_CS_GLU"/>
</dbReference>
<dbReference type="InterPro" id="IPR015590">
    <property type="entry name" value="Aldehyde_DH_dom"/>
</dbReference>
<feature type="active site" evidence="2">
    <location>
        <position position="250"/>
    </location>
</feature>
<feature type="domain" description="Aldehyde dehydrogenase" evidence="4">
    <location>
        <begin position="18"/>
        <end position="474"/>
    </location>
</feature>
<evidence type="ECO:0000259" key="4">
    <source>
        <dbReference type="Pfam" id="PF00171"/>
    </source>
</evidence>
<gene>
    <name evidence="5" type="ORF">AS888_16060</name>
</gene>
<dbReference type="InterPro" id="IPR016162">
    <property type="entry name" value="Ald_DH_N"/>
</dbReference>
<evidence type="ECO:0000313" key="5">
    <source>
        <dbReference type="EMBL" id="KWW21122.1"/>
    </source>
</evidence>
<evidence type="ECO:0000256" key="2">
    <source>
        <dbReference type="PROSITE-ProRule" id="PRU10007"/>
    </source>
</evidence>
<reference evidence="5 6" key="1">
    <citation type="submission" date="2015-11" db="EMBL/GenBank/DDBJ databases">
        <title>Genome Sequence of Bacillus simplex strain VanAntwerpen2.</title>
        <authorList>
            <person name="Couger M.B."/>
        </authorList>
    </citation>
    <scope>NUCLEOTIDE SEQUENCE [LARGE SCALE GENOMIC DNA]</scope>
    <source>
        <strain evidence="5 6">VanAntwerpen02</strain>
    </source>
</reference>
<proteinExistence type="inferred from homology"/>
<dbReference type="SUPFAM" id="SSF53720">
    <property type="entry name" value="ALDH-like"/>
    <property type="match status" value="1"/>
</dbReference>
<dbReference type="GO" id="GO:0016620">
    <property type="term" value="F:oxidoreductase activity, acting on the aldehyde or oxo group of donors, NAD or NADP as acceptor"/>
    <property type="evidence" value="ECO:0007669"/>
    <property type="project" value="InterPro"/>
</dbReference>
<organism evidence="5 6">
    <name type="scientific">Peribacillus simplex</name>
    <dbReference type="NCBI Taxonomy" id="1478"/>
    <lineage>
        <taxon>Bacteria</taxon>
        <taxon>Bacillati</taxon>
        <taxon>Bacillota</taxon>
        <taxon>Bacilli</taxon>
        <taxon>Bacillales</taxon>
        <taxon>Bacillaceae</taxon>
        <taxon>Peribacillus</taxon>
    </lineage>
</organism>
<dbReference type="Proteomes" id="UP000064189">
    <property type="component" value="Unassembled WGS sequence"/>
</dbReference>
<dbReference type="InterPro" id="IPR016160">
    <property type="entry name" value="Ald_DH_CS_CYS"/>
</dbReference>